<keyword evidence="2" id="KW-1185">Reference proteome</keyword>
<proteinExistence type="predicted"/>
<feature type="non-terminal residue" evidence="1">
    <location>
        <position position="62"/>
    </location>
</feature>
<organism evidence="1 2">
    <name type="scientific">Datura stramonium</name>
    <name type="common">Jimsonweed</name>
    <name type="synonym">Common thornapple</name>
    <dbReference type="NCBI Taxonomy" id="4076"/>
    <lineage>
        <taxon>Eukaryota</taxon>
        <taxon>Viridiplantae</taxon>
        <taxon>Streptophyta</taxon>
        <taxon>Embryophyta</taxon>
        <taxon>Tracheophyta</taxon>
        <taxon>Spermatophyta</taxon>
        <taxon>Magnoliopsida</taxon>
        <taxon>eudicotyledons</taxon>
        <taxon>Gunneridae</taxon>
        <taxon>Pentapetalae</taxon>
        <taxon>asterids</taxon>
        <taxon>lamiids</taxon>
        <taxon>Solanales</taxon>
        <taxon>Solanaceae</taxon>
        <taxon>Solanoideae</taxon>
        <taxon>Datureae</taxon>
        <taxon>Datura</taxon>
    </lineage>
</organism>
<protein>
    <submittedName>
        <fullName evidence="1">Uncharacterized protein</fullName>
    </submittedName>
</protein>
<accession>A0ABS8SKK6</accession>
<evidence type="ECO:0000313" key="1">
    <source>
        <dbReference type="EMBL" id="MCD7459382.1"/>
    </source>
</evidence>
<evidence type="ECO:0000313" key="2">
    <source>
        <dbReference type="Proteomes" id="UP000823775"/>
    </source>
</evidence>
<sequence>VDQVIRLQATTSDPRFTGTPQVKTGEMLVWHRMTSVSLVHYKGSAANRCLVGLHLHSICVPP</sequence>
<gene>
    <name evidence="1" type="ORF">HAX54_040812</name>
</gene>
<comment type="caution">
    <text evidence="1">The sequence shown here is derived from an EMBL/GenBank/DDBJ whole genome shotgun (WGS) entry which is preliminary data.</text>
</comment>
<reference evidence="1 2" key="1">
    <citation type="journal article" date="2021" name="BMC Genomics">
        <title>Datura genome reveals duplications of psychoactive alkaloid biosynthetic genes and high mutation rate following tissue culture.</title>
        <authorList>
            <person name="Rajewski A."/>
            <person name="Carter-House D."/>
            <person name="Stajich J."/>
            <person name="Litt A."/>
        </authorList>
    </citation>
    <scope>NUCLEOTIDE SEQUENCE [LARGE SCALE GENOMIC DNA]</scope>
    <source>
        <strain evidence="1">AR-01</strain>
    </source>
</reference>
<dbReference type="Proteomes" id="UP000823775">
    <property type="component" value="Unassembled WGS sequence"/>
</dbReference>
<name>A0ABS8SKK6_DATST</name>
<feature type="non-terminal residue" evidence="1">
    <location>
        <position position="1"/>
    </location>
</feature>
<dbReference type="EMBL" id="JACEIK010000581">
    <property type="protein sequence ID" value="MCD7459382.1"/>
    <property type="molecule type" value="Genomic_DNA"/>
</dbReference>